<name>A0ABV9VHA1_STRAZ</name>
<proteinExistence type="predicted"/>
<comment type="caution">
    <text evidence="2">The sequence shown here is derived from an EMBL/GenBank/DDBJ whole genome shotgun (WGS) entry which is preliminary data.</text>
</comment>
<reference evidence="3" key="1">
    <citation type="journal article" date="2019" name="Int. J. Syst. Evol. Microbiol.">
        <title>The Global Catalogue of Microorganisms (GCM) 10K type strain sequencing project: providing services to taxonomists for standard genome sequencing and annotation.</title>
        <authorList>
            <consortium name="The Broad Institute Genomics Platform"/>
            <consortium name="The Broad Institute Genome Sequencing Center for Infectious Disease"/>
            <person name="Wu L."/>
            <person name="Ma J."/>
        </authorList>
    </citation>
    <scope>NUCLEOTIDE SEQUENCE [LARGE SCALE GENOMIC DNA]</scope>
    <source>
        <strain evidence="3">ICMP 257</strain>
    </source>
</reference>
<gene>
    <name evidence="2" type="ORF">ACFPL4_33180</name>
</gene>
<dbReference type="Proteomes" id="UP001595908">
    <property type="component" value="Unassembled WGS sequence"/>
</dbReference>
<sequence>MLNEYKKTWAKRAAVREAPPIRDELLRAMVATYDLRTAAGHRDRCVLLLGRGALYRRIGSSGSPLTPHTPGPPKLRTSEPMRRAFGPVALRRIRATSIVLLSGFR</sequence>
<accession>A0ABV9VHA1</accession>
<dbReference type="GeneID" id="300273092"/>
<evidence type="ECO:0000313" key="2">
    <source>
        <dbReference type="EMBL" id="MFC4983141.1"/>
    </source>
</evidence>
<dbReference type="EMBL" id="JBHSJE010000014">
    <property type="protein sequence ID" value="MFC4983141.1"/>
    <property type="molecule type" value="Genomic_DNA"/>
</dbReference>
<evidence type="ECO:0000256" key="1">
    <source>
        <dbReference type="SAM" id="MobiDB-lite"/>
    </source>
</evidence>
<evidence type="ECO:0000313" key="3">
    <source>
        <dbReference type="Proteomes" id="UP001595908"/>
    </source>
</evidence>
<organism evidence="2 3">
    <name type="scientific">Streptomyces atroolivaceus</name>
    <dbReference type="NCBI Taxonomy" id="66869"/>
    <lineage>
        <taxon>Bacteria</taxon>
        <taxon>Bacillati</taxon>
        <taxon>Actinomycetota</taxon>
        <taxon>Actinomycetes</taxon>
        <taxon>Kitasatosporales</taxon>
        <taxon>Streptomycetaceae</taxon>
        <taxon>Streptomyces</taxon>
    </lineage>
</organism>
<protein>
    <submittedName>
        <fullName evidence="2">Uncharacterized protein</fullName>
    </submittedName>
</protein>
<dbReference type="RefSeq" id="WP_208861081.1">
    <property type="nucleotide sequence ID" value="NZ_JBHSJE010000014.1"/>
</dbReference>
<feature type="region of interest" description="Disordered" evidence="1">
    <location>
        <begin position="59"/>
        <end position="79"/>
    </location>
</feature>
<keyword evidence="3" id="KW-1185">Reference proteome</keyword>